<gene>
    <name evidence="2" type="ORF">J437_LFUL013812</name>
</gene>
<sequence>MEATSSRIENGQKSQPSPNKSIKQEPVLQRSIRPSQPPTAMGLITFTKKNHKMKETPTLMNKNVTDNSKMNIAKGEIKGQ</sequence>
<dbReference type="AlphaFoldDB" id="A0A8K0P384"/>
<reference evidence="2" key="1">
    <citation type="submission" date="2013-04" db="EMBL/GenBank/DDBJ databases">
        <authorList>
            <person name="Qu J."/>
            <person name="Murali S.C."/>
            <person name="Bandaranaike D."/>
            <person name="Bellair M."/>
            <person name="Blankenburg K."/>
            <person name="Chao H."/>
            <person name="Dinh H."/>
            <person name="Doddapaneni H."/>
            <person name="Downs B."/>
            <person name="Dugan-Rocha S."/>
            <person name="Elkadiri S."/>
            <person name="Gnanaolivu R.D."/>
            <person name="Hernandez B."/>
            <person name="Javaid M."/>
            <person name="Jayaseelan J.C."/>
            <person name="Lee S."/>
            <person name="Li M."/>
            <person name="Ming W."/>
            <person name="Munidasa M."/>
            <person name="Muniz J."/>
            <person name="Nguyen L."/>
            <person name="Ongeri F."/>
            <person name="Osuji N."/>
            <person name="Pu L.-L."/>
            <person name="Puazo M."/>
            <person name="Qu C."/>
            <person name="Quiroz J."/>
            <person name="Raj R."/>
            <person name="Weissenberger G."/>
            <person name="Xin Y."/>
            <person name="Zou X."/>
            <person name="Han Y."/>
            <person name="Richards S."/>
            <person name="Worley K."/>
            <person name="Muzny D."/>
            <person name="Gibbs R."/>
        </authorList>
    </citation>
    <scope>NUCLEOTIDE SEQUENCE</scope>
    <source>
        <strain evidence="2">Sampled in the wild</strain>
    </source>
</reference>
<organism evidence="2 3">
    <name type="scientific">Ladona fulva</name>
    <name type="common">Scarce chaser dragonfly</name>
    <name type="synonym">Libellula fulva</name>
    <dbReference type="NCBI Taxonomy" id="123851"/>
    <lineage>
        <taxon>Eukaryota</taxon>
        <taxon>Metazoa</taxon>
        <taxon>Ecdysozoa</taxon>
        <taxon>Arthropoda</taxon>
        <taxon>Hexapoda</taxon>
        <taxon>Insecta</taxon>
        <taxon>Pterygota</taxon>
        <taxon>Palaeoptera</taxon>
        <taxon>Odonata</taxon>
        <taxon>Epiprocta</taxon>
        <taxon>Anisoptera</taxon>
        <taxon>Libelluloidea</taxon>
        <taxon>Libellulidae</taxon>
        <taxon>Ladona</taxon>
    </lineage>
</organism>
<evidence type="ECO:0000313" key="2">
    <source>
        <dbReference type="EMBL" id="KAG8234215.1"/>
    </source>
</evidence>
<proteinExistence type="predicted"/>
<reference evidence="2" key="2">
    <citation type="submission" date="2017-10" db="EMBL/GenBank/DDBJ databases">
        <title>Ladona fulva Genome sequencing and assembly.</title>
        <authorList>
            <person name="Murali S."/>
            <person name="Richards S."/>
            <person name="Bandaranaike D."/>
            <person name="Bellair M."/>
            <person name="Blankenburg K."/>
            <person name="Chao H."/>
            <person name="Dinh H."/>
            <person name="Doddapaneni H."/>
            <person name="Dugan-Rocha S."/>
            <person name="Elkadiri S."/>
            <person name="Gnanaolivu R."/>
            <person name="Hernandez B."/>
            <person name="Skinner E."/>
            <person name="Javaid M."/>
            <person name="Lee S."/>
            <person name="Li M."/>
            <person name="Ming W."/>
            <person name="Munidasa M."/>
            <person name="Muniz J."/>
            <person name="Nguyen L."/>
            <person name="Hughes D."/>
            <person name="Osuji N."/>
            <person name="Pu L.-L."/>
            <person name="Puazo M."/>
            <person name="Qu C."/>
            <person name="Quiroz J."/>
            <person name="Raj R."/>
            <person name="Weissenberger G."/>
            <person name="Xin Y."/>
            <person name="Zou X."/>
            <person name="Han Y."/>
            <person name="Worley K."/>
            <person name="Muzny D."/>
            <person name="Gibbs R."/>
        </authorList>
    </citation>
    <scope>NUCLEOTIDE SEQUENCE</scope>
    <source>
        <strain evidence="2">Sampled in the wild</strain>
    </source>
</reference>
<accession>A0A8K0P384</accession>
<feature type="compositionally biased region" description="Polar residues" evidence="1">
    <location>
        <begin position="1"/>
        <end position="21"/>
    </location>
</feature>
<keyword evidence="3" id="KW-1185">Reference proteome</keyword>
<evidence type="ECO:0000313" key="3">
    <source>
        <dbReference type="Proteomes" id="UP000792457"/>
    </source>
</evidence>
<comment type="caution">
    <text evidence="2">The sequence shown here is derived from an EMBL/GenBank/DDBJ whole genome shotgun (WGS) entry which is preliminary data.</text>
</comment>
<dbReference type="Proteomes" id="UP000792457">
    <property type="component" value="Unassembled WGS sequence"/>
</dbReference>
<evidence type="ECO:0000256" key="1">
    <source>
        <dbReference type="SAM" id="MobiDB-lite"/>
    </source>
</evidence>
<name>A0A8K0P384_LADFU</name>
<dbReference type="EMBL" id="KZ308789">
    <property type="protein sequence ID" value="KAG8234215.1"/>
    <property type="molecule type" value="Genomic_DNA"/>
</dbReference>
<feature type="region of interest" description="Disordered" evidence="1">
    <location>
        <begin position="1"/>
        <end position="41"/>
    </location>
</feature>
<protein>
    <submittedName>
        <fullName evidence="2">Uncharacterized protein</fullName>
    </submittedName>
</protein>